<dbReference type="PROSITE" id="PS51778">
    <property type="entry name" value="VAST"/>
    <property type="match status" value="1"/>
</dbReference>
<dbReference type="InterPro" id="IPR051482">
    <property type="entry name" value="Cholesterol_transport"/>
</dbReference>
<feature type="domain" description="VASt" evidence="5">
    <location>
        <begin position="101"/>
        <end position="286"/>
    </location>
</feature>
<evidence type="ECO:0000256" key="2">
    <source>
        <dbReference type="ARBA" id="ARBA00023136"/>
    </source>
</evidence>
<dbReference type="EMBL" id="CAXLJL010000169">
    <property type="protein sequence ID" value="CAL5134033.1"/>
    <property type="molecule type" value="Genomic_DNA"/>
</dbReference>
<dbReference type="GO" id="GO:0005886">
    <property type="term" value="C:plasma membrane"/>
    <property type="evidence" value="ECO:0007669"/>
    <property type="project" value="TreeGrafter"/>
</dbReference>
<accession>A0AAV2T9D4</accession>
<dbReference type="AlphaFoldDB" id="A0AAV2T9D4"/>
<feature type="region of interest" description="Disordered" evidence="3">
    <location>
        <begin position="78"/>
        <end position="102"/>
    </location>
</feature>
<comment type="caution">
    <text evidence="6">The sequence shown here is derived from an EMBL/GenBank/DDBJ whole genome shotgun (WGS) entry which is preliminary data.</text>
</comment>
<dbReference type="Pfam" id="PF16016">
    <property type="entry name" value="VASt"/>
    <property type="match status" value="1"/>
</dbReference>
<evidence type="ECO:0000256" key="4">
    <source>
        <dbReference type="SAM" id="Phobius"/>
    </source>
</evidence>
<dbReference type="GO" id="GO:0005789">
    <property type="term" value="C:endoplasmic reticulum membrane"/>
    <property type="evidence" value="ECO:0007669"/>
    <property type="project" value="TreeGrafter"/>
</dbReference>
<name>A0AAV2T9D4_CALDB</name>
<proteinExistence type="predicted"/>
<evidence type="ECO:0000256" key="1">
    <source>
        <dbReference type="ARBA" id="ARBA00004370"/>
    </source>
</evidence>
<sequence>MQKPNCSSTAGIKRRGISKPNRYTLAQDDLCSFYAADQNSYSTRRKKLSKLRHARSEIFQDVNAEPVQLSWLQKDIQNSSDQQKGEDLEPPATCSPGHDHSGIQHLDTELPLGVDALFTCVFTDSEFFDRLCTYHTIYNVTESSWPPITWPAVGHRAEDTGLPATVERTIKYTSALKRKIGPSSCTSTERQIININESRPGEHYVVDCEITNLDVPMCTLFYVTLRYCLLRISPVSSRMLVCSQMHYTKRALLGAKTIIETCARSGIEDYLTSLANSLISEASRLNEEDRRTGGFLAKPGTNKSFIRDFTEAGNSMNRVNADITTNSNTKRDGGFVSHTRNQSACFVPPLQGLKVHPGSSSSHVSANGLSCNPRPPQVGTRPSFCPDRLWPIMILFSLLLCLWLSVLYSRVLTLEKLAQQVSVVTHGNQFSSDELPDSASFHSPRILADQPRVEMTRSQLAAMKELTHLLSKTLAKMQRILATVSQSIDLLEQSYMERHKNSASTQSYLVRNGHQKDSANLTHQPTNA</sequence>
<feature type="transmembrane region" description="Helical" evidence="4">
    <location>
        <begin position="389"/>
        <end position="408"/>
    </location>
</feature>
<organism evidence="6 7">
    <name type="scientific">Calicophoron daubneyi</name>
    <name type="common">Rumen fluke</name>
    <name type="synonym">Paramphistomum daubneyi</name>
    <dbReference type="NCBI Taxonomy" id="300641"/>
    <lineage>
        <taxon>Eukaryota</taxon>
        <taxon>Metazoa</taxon>
        <taxon>Spiralia</taxon>
        <taxon>Lophotrochozoa</taxon>
        <taxon>Platyhelminthes</taxon>
        <taxon>Trematoda</taxon>
        <taxon>Digenea</taxon>
        <taxon>Plagiorchiida</taxon>
        <taxon>Pronocephalata</taxon>
        <taxon>Paramphistomoidea</taxon>
        <taxon>Paramphistomidae</taxon>
        <taxon>Calicophoron</taxon>
    </lineage>
</organism>
<keyword evidence="4" id="KW-0812">Transmembrane</keyword>
<evidence type="ECO:0000313" key="6">
    <source>
        <dbReference type="EMBL" id="CAL5134033.1"/>
    </source>
</evidence>
<evidence type="ECO:0000259" key="5">
    <source>
        <dbReference type="PROSITE" id="PS51778"/>
    </source>
</evidence>
<protein>
    <recommendedName>
        <fullName evidence="5">VASt domain-containing protein</fullName>
    </recommendedName>
</protein>
<dbReference type="GO" id="GO:0120015">
    <property type="term" value="F:sterol transfer activity"/>
    <property type="evidence" value="ECO:0007669"/>
    <property type="project" value="TreeGrafter"/>
</dbReference>
<comment type="subcellular location">
    <subcellularLocation>
        <location evidence="1">Membrane</location>
    </subcellularLocation>
</comment>
<dbReference type="GO" id="GO:0140268">
    <property type="term" value="C:endoplasmic reticulum-plasma membrane contact site"/>
    <property type="evidence" value="ECO:0007669"/>
    <property type="project" value="TreeGrafter"/>
</dbReference>
<reference evidence="6" key="1">
    <citation type="submission" date="2024-06" db="EMBL/GenBank/DDBJ databases">
        <authorList>
            <person name="Liu X."/>
            <person name="Lenzi L."/>
            <person name="Haldenby T S."/>
            <person name="Uol C."/>
        </authorList>
    </citation>
    <scope>NUCLEOTIDE SEQUENCE</scope>
</reference>
<dbReference type="PANTHER" id="PTHR23319:SF4">
    <property type="entry name" value="GRAM DOMAIN CONTAINING 1B, ISOFORM E"/>
    <property type="match status" value="1"/>
</dbReference>
<dbReference type="GO" id="GO:0032366">
    <property type="term" value="P:intracellular sterol transport"/>
    <property type="evidence" value="ECO:0007669"/>
    <property type="project" value="TreeGrafter"/>
</dbReference>
<keyword evidence="2 4" id="KW-0472">Membrane</keyword>
<evidence type="ECO:0000313" key="7">
    <source>
        <dbReference type="Proteomes" id="UP001497525"/>
    </source>
</evidence>
<dbReference type="Proteomes" id="UP001497525">
    <property type="component" value="Unassembled WGS sequence"/>
</dbReference>
<gene>
    <name evidence="6" type="ORF">CDAUBV1_LOCUS7265</name>
</gene>
<dbReference type="PANTHER" id="PTHR23319">
    <property type="entry name" value="GRAM DOMAIN CONTAINING 1B, ISOFORM E"/>
    <property type="match status" value="1"/>
</dbReference>
<dbReference type="GO" id="GO:0032934">
    <property type="term" value="F:sterol binding"/>
    <property type="evidence" value="ECO:0007669"/>
    <property type="project" value="TreeGrafter"/>
</dbReference>
<dbReference type="InterPro" id="IPR031968">
    <property type="entry name" value="VASt"/>
</dbReference>
<evidence type="ECO:0000256" key="3">
    <source>
        <dbReference type="SAM" id="MobiDB-lite"/>
    </source>
</evidence>
<keyword evidence="4" id="KW-1133">Transmembrane helix</keyword>